<name>A0A7T8JWT5_CALRO</name>
<protein>
    <submittedName>
        <fullName evidence="1">Uncharacterized protein</fullName>
    </submittedName>
</protein>
<gene>
    <name evidence="1" type="ORF">FKW44_022365</name>
</gene>
<evidence type="ECO:0000313" key="1">
    <source>
        <dbReference type="EMBL" id="QQP37061.1"/>
    </source>
</evidence>
<dbReference type="AlphaFoldDB" id="A0A7T8JWT5"/>
<dbReference type="EMBL" id="CP045905">
    <property type="protein sequence ID" value="QQP37061.1"/>
    <property type="molecule type" value="Genomic_DNA"/>
</dbReference>
<accession>A0A7T8JWT5</accession>
<dbReference type="Proteomes" id="UP000595437">
    <property type="component" value="Chromosome 16"/>
</dbReference>
<keyword evidence="2" id="KW-1185">Reference proteome</keyword>
<organism evidence="1 2">
    <name type="scientific">Caligus rogercresseyi</name>
    <name type="common">Sea louse</name>
    <dbReference type="NCBI Taxonomy" id="217165"/>
    <lineage>
        <taxon>Eukaryota</taxon>
        <taxon>Metazoa</taxon>
        <taxon>Ecdysozoa</taxon>
        <taxon>Arthropoda</taxon>
        <taxon>Crustacea</taxon>
        <taxon>Multicrustacea</taxon>
        <taxon>Hexanauplia</taxon>
        <taxon>Copepoda</taxon>
        <taxon>Siphonostomatoida</taxon>
        <taxon>Caligidae</taxon>
        <taxon>Caligus</taxon>
    </lineage>
</organism>
<evidence type="ECO:0000313" key="2">
    <source>
        <dbReference type="Proteomes" id="UP000595437"/>
    </source>
</evidence>
<sequence>AVLGAYRVVADLKALIMLHTDITWHANVAVSLPSGYAAWASSVTNTSDLI</sequence>
<reference evidence="2" key="1">
    <citation type="submission" date="2021-01" db="EMBL/GenBank/DDBJ databases">
        <title>Caligus Genome Assembly.</title>
        <authorList>
            <person name="Gallardo-Escarate C."/>
        </authorList>
    </citation>
    <scope>NUCLEOTIDE SEQUENCE [LARGE SCALE GENOMIC DNA]</scope>
</reference>
<proteinExistence type="predicted"/>
<feature type="non-terminal residue" evidence="1">
    <location>
        <position position="1"/>
    </location>
</feature>